<accession>A0A2P6TW46</accession>
<organism evidence="2 3">
    <name type="scientific">Chlorella sorokiniana</name>
    <name type="common">Freshwater green alga</name>
    <dbReference type="NCBI Taxonomy" id="3076"/>
    <lineage>
        <taxon>Eukaryota</taxon>
        <taxon>Viridiplantae</taxon>
        <taxon>Chlorophyta</taxon>
        <taxon>core chlorophytes</taxon>
        <taxon>Trebouxiophyceae</taxon>
        <taxon>Chlorellales</taxon>
        <taxon>Chlorellaceae</taxon>
        <taxon>Chlorella clade</taxon>
        <taxon>Chlorella</taxon>
    </lineage>
</organism>
<evidence type="ECO:0000256" key="1">
    <source>
        <dbReference type="SAM" id="MobiDB-lite"/>
    </source>
</evidence>
<proteinExistence type="predicted"/>
<dbReference type="AlphaFoldDB" id="A0A2P6TW46"/>
<protein>
    <submittedName>
        <fullName evidence="2">Uncharacterized protein</fullName>
    </submittedName>
</protein>
<comment type="caution">
    <text evidence="2">The sequence shown here is derived from an EMBL/GenBank/DDBJ whole genome shotgun (WGS) entry which is preliminary data.</text>
</comment>
<evidence type="ECO:0000313" key="2">
    <source>
        <dbReference type="EMBL" id="PRW58293.1"/>
    </source>
</evidence>
<feature type="compositionally biased region" description="Acidic residues" evidence="1">
    <location>
        <begin position="314"/>
        <end position="324"/>
    </location>
</feature>
<keyword evidence="3" id="KW-1185">Reference proteome</keyword>
<sequence>MELPSLGSFDSAQPEAFYLGLQAEELLATADALLVVQGQGLRDQQPAAKRARQGGTSSQGAAPAPAAAAAAREPAVLEQALEEYSLREVALFLRLVYRPDDASPSRLYFELGSLAGAASLAHQLDAPRVLKSLVAAMEGTVKSLESHSLLAAWLAAAERCQLDGLRAYCIHRLAELLLSDRNSDRLAGTKKHKRTGLERAMDDVKQLQDVSRESLQVLVGALLSGARNAVGRAADAPSRTFGQGRRGGRGMHIGPSTTATSAATYLPGLGSIRQVLSAAGEAQQAAAGNRDADDSEVEAVLNSMEGDESSGAQAEDEEGSSADD</sequence>
<name>A0A2P6TW46_CHLSO</name>
<gene>
    <name evidence="2" type="ORF">C2E21_2818</name>
</gene>
<reference evidence="2 3" key="1">
    <citation type="journal article" date="2018" name="Plant J.">
        <title>Genome sequences of Chlorella sorokiniana UTEX 1602 and Micractinium conductrix SAG 241.80: implications to maltose excretion by a green alga.</title>
        <authorList>
            <person name="Arriola M.B."/>
            <person name="Velmurugan N."/>
            <person name="Zhang Y."/>
            <person name="Plunkett M.H."/>
            <person name="Hondzo H."/>
            <person name="Barney B.M."/>
        </authorList>
    </citation>
    <scope>NUCLEOTIDE SEQUENCE [LARGE SCALE GENOMIC DNA]</scope>
    <source>
        <strain evidence="3">UTEX 1602</strain>
    </source>
</reference>
<feature type="region of interest" description="Disordered" evidence="1">
    <location>
        <begin position="233"/>
        <end position="259"/>
    </location>
</feature>
<evidence type="ECO:0000313" key="3">
    <source>
        <dbReference type="Proteomes" id="UP000239899"/>
    </source>
</evidence>
<dbReference type="Proteomes" id="UP000239899">
    <property type="component" value="Unassembled WGS sequence"/>
</dbReference>
<feature type="region of interest" description="Disordered" evidence="1">
    <location>
        <begin position="284"/>
        <end position="324"/>
    </location>
</feature>
<dbReference type="OrthoDB" id="738227at2759"/>
<feature type="region of interest" description="Disordered" evidence="1">
    <location>
        <begin position="45"/>
        <end position="65"/>
    </location>
</feature>
<dbReference type="EMBL" id="LHPG02000005">
    <property type="protein sequence ID" value="PRW58293.1"/>
    <property type="molecule type" value="Genomic_DNA"/>
</dbReference>